<accession>A0A3N4H695</accession>
<dbReference type="AlphaFoldDB" id="A0A3N4H695"/>
<organism evidence="1 2">
    <name type="scientific">Ascobolus immersus RN42</name>
    <dbReference type="NCBI Taxonomy" id="1160509"/>
    <lineage>
        <taxon>Eukaryota</taxon>
        <taxon>Fungi</taxon>
        <taxon>Dikarya</taxon>
        <taxon>Ascomycota</taxon>
        <taxon>Pezizomycotina</taxon>
        <taxon>Pezizomycetes</taxon>
        <taxon>Pezizales</taxon>
        <taxon>Ascobolaceae</taxon>
        <taxon>Ascobolus</taxon>
    </lineage>
</organism>
<feature type="non-terminal residue" evidence="1">
    <location>
        <position position="376"/>
    </location>
</feature>
<dbReference type="EMBL" id="ML120295">
    <property type="protein sequence ID" value="RPA70533.1"/>
    <property type="molecule type" value="Genomic_DNA"/>
</dbReference>
<name>A0A3N4H695_ASCIM</name>
<reference evidence="1 2" key="1">
    <citation type="journal article" date="2018" name="Nat. Ecol. Evol.">
        <title>Pezizomycetes genomes reveal the molecular basis of ectomycorrhizal truffle lifestyle.</title>
        <authorList>
            <person name="Murat C."/>
            <person name="Payen T."/>
            <person name="Noel B."/>
            <person name="Kuo A."/>
            <person name="Morin E."/>
            <person name="Chen J."/>
            <person name="Kohler A."/>
            <person name="Krizsan K."/>
            <person name="Balestrini R."/>
            <person name="Da Silva C."/>
            <person name="Montanini B."/>
            <person name="Hainaut M."/>
            <person name="Levati E."/>
            <person name="Barry K.W."/>
            <person name="Belfiori B."/>
            <person name="Cichocki N."/>
            <person name="Clum A."/>
            <person name="Dockter R.B."/>
            <person name="Fauchery L."/>
            <person name="Guy J."/>
            <person name="Iotti M."/>
            <person name="Le Tacon F."/>
            <person name="Lindquist E.A."/>
            <person name="Lipzen A."/>
            <person name="Malagnac F."/>
            <person name="Mello A."/>
            <person name="Molinier V."/>
            <person name="Miyauchi S."/>
            <person name="Poulain J."/>
            <person name="Riccioni C."/>
            <person name="Rubini A."/>
            <person name="Sitrit Y."/>
            <person name="Splivallo R."/>
            <person name="Traeger S."/>
            <person name="Wang M."/>
            <person name="Zifcakova L."/>
            <person name="Wipf D."/>
            <person name="Zambonelli A."/>
            <person name="Paolocci F."/>
            <person name="Nowrousian M."/>
            <person name="Ottonello S."/>
            <person name="Baldrian P."/>
            <person name="Spatafora J.W."/>
            <person name="Henrissat B."/>
            <person name="Nagy L.G."/>
            <person name="Aury J.M."/>
            <person name="Wincker P."/>
            <person name="Grigoriev I.V."/>
            <person name="Bonfante P."/>
            <person name="Martin F.M."/>
        </authorList>
    </citation>
    <scope>NUCLEOTIDE SEQUENCE [LARGE SCALE GENOMIC DNA]</scope>
    <source>
        <strain evidence="1 2">RN42</strain>
    </source>
</reference>
<evidence type="ECO:0000313" key="2">
    <source>
        <dbReference type="Proteomes" id="UP000275078"/>
    </source>
</evidence>
<protein>
    <submittedName>
        <fullName evidence="1">Uncharacterized protein</fullName>
    </submittedName>
</protein>
<dbReference type="Proteomes" id="UP000275078">
    <property type="component" value="Unassembled WGS sequence"/>
</dbReference>
<evidence type="ECO:0000313" key="1">
    <source>
        <dbReference type="EMBL" id="RPA70533.1"/>
    </source>
</evidence>
<proteinExistence type="predicted"/>
<gene>
    <name evidence="1" type="ORF">BJ508DRAFT_337103</name>
</gene>
<sequence length="376" mass="44140">MNMKDNDLDDFFRIVRQAPFGNFDPVKWDWMKRRLNDKFHKAHGEMISIIYSVLKDILRTLKNSKTGLQNLGVNNSGLSQKRKVACYVLDVNHPAINAELAAGLGNGAPYDPVIRWDWPINKVTAPAQLWEFEISGRVSLRSFMTGLARHQFALGVGRNSLLVPHRLFLYISDRPATQEEMQNFVVEIKNDYDLFFHLNMRRDGQWPDHQRLLFKVVTHELIGEPVYQEFRNRYAAALQLEGEVVAGRMLEPANNPFINERASIFHPLERYRTFGEYYRLTKPTHKQDMGTHIPPEKWIFDLGMQPKMMMTLKGNEFEISTRSSTMYEIQNPDGDSEGEADECQRRNNRWRHQKEEWVLQHTHNRHFKHMLVFAKK</sequence>
<keyword evidence="2" id="KW-1185">Reference proteome</keyword>